<name>A0AAD2FQA4_9STRA</name>
<evidence type="ECO:0000256" key="1">
    <source>
        <dbReference type="SAM" id="MobiDB-lite"/>
    </source>
</evidence>
<feature type="region of interest" description="Disordered" evidence="1">
    <location>
        <begin position="1"/>
        <end position="28"/>
    </location>
</feature>
<dbReference type="EMBL" id="CAKOGP040001758">
    <property type="protein sequence ID" value="CAJ1949123.1"/>
    <property type="molecule type" value="Genomic_DNA"/>
</dbReference>
<feature type="compositionally biased region" description="Acidic residues" evidence="1">
    <location>
        <begin position="211"/>
        <end position="221"/>
    </location>
</feature>
<feature type="compositionally biased region" description="Acidic residues" evidence="1">
    <location>
        <begin position="115"/>
        <end position="124"/>
    </location>
</feature>
<feature type="compositionally biased region" description="Low complexity" evidence="1">
    <location>
        <begin position="284"/>
        <end position="293"/>
    </location>
</feature>
<proteinExistence type="predicted"/>
<dbReference type="Gene3D" id="1.10.950.10">
    <property type="entry name" value="Villin headpiece domain"/>
    <property type="match status" value="1"/>
</dbReference>
<protein>
    <recommendedName>
        <fullName evidence="2">HP domain-containing protein</fullName>
    </recommendedName>
</protein>
<feature type="compositionally biased region" description="Basic and acidic residues" evidence="1">
    <location>
        <begin position="40"/>
        <end position="68"/>
    </location>
</feature>
<feature type="region of interest" description="Disordered" evidence="1">
    <location>
        <begin position="535"/>
        <end position="598"/>
    </location>
</feature>
<dbReference type="SUPFAM" id="SSF47050">
    <property type="entry name" value="VHP, Villin headpiece domain"/>
    <property type="match status" value="1"/>
</dbReference>
<feature type="compositionally biased region" description="Low complexity" evidence="1">
    <location>
        <begin position="125"/>
        <end position="135"/>
    </location>
</feature>
<dbReference type="InterPro" id="IPR003128">
    <property type="entry name" value="Villin_headpiece"/>
</dbReference>
<dbReference type="Proteomes" id="UP001295423">
    <property type="component" value="Unassembled WGS sequence"/>
</dbReference>
<dbReference type="InterPro" id="IPR036886">
    <property type="entry name" value="Villin_headpiece_dom_sf"/>
</dbReference>
<feature type="compositionally biased region" description="Basic and acidic residues" evidence="1">
    <location>
        <begin position="302"/>
        <end position="324"/>
    </location>
</feature>
<feature type="compositionally biased region" description="Polar residues" evidence="1">
    <location>
        <begin position="555"/>
        <end position="567"/>
    </location>
</feature>
<comment type="caution">
    <text evidence="3">The sequence shown here is derived from an EMBL/GenBank/DDBJ whole genome shotgun (WGS) entry which is preliminary data.</text>
</comment>
<feature type="compositionally biased region" description="Low complexity" evidence="1">
    <location>
        <begin position="96"/>
        <end position="114"/>
    </location>
</feature>
<feature type="region of interest" description="Disordered" evidence="1">
    <location>
        <begin position="372"/>
        <end position="519"/>
    </location>
</feature>
<evidence type="ECO:0000313" key="3">
    <source>
        <dbReference type="EMBL" id="CAJ1949123.1"/>
    </source>
</evidence>
<dbReference type="Pfam" id="PF02209">
    <property type="entry name" value="VHP"/>
    <property type="match status" value="1"/>
</dbReference>
<dbReference type="AlphaFoldDB" id="A0AAD2FQA4"/>
<evidence type="ECO:0000313" key="4">
    <source>
        <dbReference type="Proteomes" id="UP001295423"/>
    </source>
</evidence>
<feature type="compositionally biased region" description="Basic residues" evidence="1">
    <location>
        <begin position="1"/>
        <end position="13"/>
    </location>
</feature>
<feature type="compositionally biased region" description="Low complexity" evidence="1">
    <location>
        <begin position="386"/>
        <end position="396"/>
    </location>
</feature>
<feature type="domain" description="HP" evidence="2">
    <location>
        <begin position="576"/>
        <end position="638"/>
    </location>
</feature>
<dbReference type="SMART" id="SM00153">
    <property type="entry name" value="VHP"/>
    <property type="match status" value="1"/>
</dbReference>
<organism evidence="3 4">
    <name type="scientific">Cylindrotheca closterium</name>
    <dbReference type="NCBI Taxonomy" id="2856"/>
    <lineage>
        <taxon>Eukaryota</taxon>
        <taxon>Sar</taxon>
        <taxon>Stramenopiles</taxon>
        <taxon>Ochrophyta</taxon>
        <taxon>Bacillariophyta</taxon>
        <taxon>Bacillariophyceae</taxon>
        <taxon>Bacillariophycidae</taxon>
        <taxon>Bacillariales</taxon>
        <taxon>Bacillariaceae</taxon>
        <taxon>Cylindrotheca</taxon>
    </lineage>
</organism>
<feature type="compositionally biased region" description="Basic and acidic residues" evidence="1">
    <location>
        <begin position="457"/>
        <end position="485"/>
    </location>
</feature>
<accession>A0AAD2FQA4</accession>
<keyword evidence="4" id="KW-1185">Reference proteome</keyword>
<reference evidence="3" key="1">
    <citation type="submission" date="2023-08" db="EMBL/GenBank/DDBJ databases">
        <authorList>
            <person name="Audoor S."/>
            <person name="Bilcke G."/>
        </authorList>
    </citation>
    <scope>NUCLEOTIDE SEQUENCE</scope>
</reference>
<gene>
    <name evidence="3" type="ORF">CYCCA115_LOCUS11937</name>
</gene>
<feature type="compositionally biased region" description="Polar residues" evidence="1">
    <location>
        <begin position="140"/>
        <end position="149"/>
    </location>
</feature>
<dbReference type="GO" id="GO:0007010">
    <property type="term" value="P:cytoskeleton organization"/>
    <property type="evidence" value="ECO:0007669"/>
    <property type="project" value="InterPro"/>
</dbReference>
<sequence length="638" mass="69653">MGLFGKSKKKKKQQQALLKAKQEREAAEVVERKRAAEALRQRQAELEAEEEKKEEEAPPSVEKADRSLNETIDTVDEEPQDSSREEPQPKEISILANNNASAASDDFASSPVDLDALEDEEEAELMALQQQQQQEFEQDSVPTTAQTSEDPAWTPFEEDPFAAATYEKWQFEEEQPAQEEAPAPEPEQEAATAEPEQEEEELQPAASADDIMNDLEQDEASLDFKTRGDGAVEVSFEGTEENESEEFQPPIVEAEEQGTASEDPSPVAVAEEGEATDRVIVEGDAAAADADAATSDLATLPEEEKKEETEPEEEKERPFDSEKAFEKAREVVDEAAITIGLAALAAYSAATACVGDIQAGFADEMNDQLSVNTKDTHTVGDDNTLDGDGTLDGTVDSRGNYTMDTGDYTDDDGSYSRTSRGTYDDTSRYSRGSRGTYKDDASRFSANTQDDSLGRALQDDEPSRSYRRYDDTQAKDDASSKDEVGSRTSRVTFQEPKEAAAVKPPTLSSVRSQDGNDVDSAMGTVLAANISSATAGSALGAPPSEAEESLDDVLNGSNSDVASTPPRTKQESTIEENDGEYYPLEALQTKSVPGIDDKQREQYLSPSDFEACFNMPKSEFDAMPKWKRDSAKKRVSLF</sequence>
<dbReference type="GO" id="GO:0003779">
    <property type="term" value="F:actin binding"/>
    <property type="evidence" value="ECO:0007669"/>
    <property type="project" value="InterPro"/>
</dbReference>
<dbReference type="PROSITE" id="PS51089">
    <property type="entry name" value="HP"/>
    <property type="match status" value="1"/>
</dbReference>
<feature type="compositionally biased region" description="Polar residues" evidence="1">
    <location>
        <begin position="506"/>
        <end position="515"/>
    </location>
</feature>
<evidence type="ECO:0000259" key="2">
    <source>
        <dbReference type="PROSITE" id="PS51089"/>
    </source>
</evidence>
<feature type="region of interest" description="Disordered" evidence="1">
    <location>
        <begin position="40"/>
        <end position="324"/>
    </location>
</feature>